<dbReference type="GO" id="GO:0042586">
    <property type="term" value="F:peptide deformylase activity"/>
    <property type="evidence" value="ECO:0007669"/>
    <property type="project" value="UniProtKB-EC"/>
</dbReference>
<dbReference type="EC" id="3.5.1.88" evidence="2 7"/>
<dbReference type="SUPFAM" id="SSF56420">
    <property type="entry name" value="Peptide deformylase"/>
    <property type="match status" value="1"/>
</dbReference>
<organism evidence="8 9">
    <name type="scientific">Pythium insidiosum</name>
    <name type="common">Pythiosis disease agent</name>
    <dbReference type="NCBI Taxonomy" id="114742"/>
    <lineage>
        <taxon>Eukaryota</taxon>
        <taxon>Sar</taxon>
        <taxon>Stramenopiles</taxon>
        <taxon>Oomycota</taxon>
        <taxon>Peronosporomycetes</taxon>
        <taxon>Pythiales</taxon>
        <taxon>Pythiaceae</taxon>
        <taxon>Pythium</taxon>
    </lineage>
</organism>
<keyword evidence="9" id="KW-1185">Reference proteome</keyword>
<keyword evidence="3 7" id="KW-0479">Metal-binding</keyword>
<dbReference type="Pfam" id="PF01327">
    <property type="entry name" value="Pep_deformylase"/>
    <property type="match status" value="1"/>
</dbReference>
<dbReference type="EMBL" id="JAKCXM010000144">
    <property type="protein sequence ID" value="KAJ0400857.1"/>
    <property type="molecule type" value="Genomic_DNA"/>
</dbReference>
<evidence type="ECO:0000256" key="3">
    <source>
        <dbReference type="ARBA" id="ARBA00022723"/>
    </source>
</evidence>
<dbReference type="HAMAP" id="MF_00163">
    <property type="entry name" value="Pep_deformylase"/>
    <property type="match status" value="1"/>
</dbReference>
<dbReference type="PANTHER" id="PTHR10458">
    <property type="entry name" value="PEPTIDE DEFORMYLASE"/>
    <property type="match status" value="1"/>
</dbReference>
<comment type="function">
    <text evidence="6 7">Removes the formyl group from the N-terminal Met of newly synthesized proteins.</text>
</comment>
<evidence type="ECO:0000313" key="9">
    <source>
        <dbReference type="Proteomes" id="UP001209570"/>
    </source>
</evidence>
<evidence type="ECO:0000256" key="7">
    <source>
        <dbReference type="RuleBase" id="RU362111"/>
    </source>
</evidence>
<comment type="catalytic activity">
    <reaction evidence="7">
        <text>N-terminal N-formyl-L-methionyl-[peptide] + H2O = N-terminal L-methionyl-[peptide] + formate</text>
        <dbReference type="Rhea" id="RHEA:24420"/>
        <dbReference type="Rhea" id="RHEA-COMP:10639"/>
        <dbReference type="Rhea" id="RHEA-COMP:10640"/>
        <dbReference type="ChEBI" id="CHEBI:15377"/>
        <dbReference type="ChEBI" id="CHEBI:15740"/>
        <dbReference type="ChEBI" id="CHEBI:49298"/>
        <dbReference type="ChEBI" id="CHEBI:64731"/>
        <dbReference type="EC" id="3.5.1.88"/>
    </reaction>
</comment>
<dbReference type="AlphaFoldDB" id="A0AAD5LH11"/>
<protein>
    <recommendedName>
        <fullName evidence="2 7">Peptide deformylase</fullName>
        <ecNumber evidence="2 7">3.5.1.88</ecNumber>
    </recommendedName>
</protein>
<dbReference type="InterPro" id="IPR036821">
    <property type="entry name" value="Peptide_deformylase_sf"/>
</dbReference>
<accession>A0AAD5LH11</accession>
<evidence type="ECO:0000256" key="2">
    <source>
        <dbReference type="ARBA" id="ARBA00012175"/>
    </source>
</evidence>
<keyword evidence="4 7" id="KW-0378">Hydrolase</keyword>
<dbReference type="PRINTS" id="PR01576">
    <property type="entry name" value="PDEFORMYLASE"/>
</dbReference>
<proteinExistence type="inferred from homology"/>
<dbReference type="Proteomes" id="UP001209570">
    <property type="component" value="Unassembled WGS sequence"/>
</dbReference>
<evidence type="ECO:0000313" key="8">
    <source>
        <dbReference type="EMBL" id="KAJ0400857.1"/>
    </source>
</evidence>
<dbReference type="Gene3D" id="3.90.45.10">
    <property type="entry name" value="Peptide deformylase"/>
    <property type="match status" value="1"/>
</dbReference>
<dbReference type="CDD" id="cd00487">
    <property type="entry name" value="Pep_deformylase"/>
    <property type="match status" value="1"/>
</dbReference>
<dbReference type="PIRSF" id="PIRSF004749">
    <property type="entry name" value="Pep_def"/>
    <property type="match status" value="1"/>
</dbReference>
<dbReference type="NCBIfam" id="NF001159">
    <property type="entry name" value="PRK00150.1-3"/>
    <property type="match status" value="1"/>
</dbReference>
<sequence length="181" mass="20631">MLPIVLLGNPALRRVAARVPNARAPAVRKLLANMEEQVRKEDGVGIAAPQLGQSLRMFLMLKDAPLSEDDLADHGLTYQEVINPQIVRRSDATYKDFEGCLSVPGYVGVVRRAREIHVQFEDADGRPHEQTLRDFPARIFQHELDHLDGVLYLDRMERDSLIHNDEFRLLDRATITKLLRD</sequence>
<evidence type="ECO:0000256" key="5">
    <source>
        <dbReference type="ARBA" id="ARBA00022917"/>
    </source>
</evidence>
<reference evidence="8" key="1">
    <citation type="submission" date="2021-12" db="EMBL/GenBank/DDBJ databases">
        <title>Prjna785345.</title>
        <authorList>
            <person name="Rujirawat T."/>
            <person name="Krajaejun T."/>
        </authorList>
    </citation>
    <scope>NUCLEOTIDE SEQUENCE</scope>
    <source>
        <strain evidence="8">Pi057C3</strain>
    </source>
</reference>
<gene>
    <name evidence="8" type="ORF">P43SY_000127</name>
</gene>
<dbReference type="PANTHER" id="PTHR10458:SF2">
    <property type="entry name" value="PEPTIDE DEFORMYLASE, MITOCHONDRIAL"/>
    <property type="match status" value="1"/>
</dbReference>
<dbReference type="GO" id="GO:0005739">
    <property type="term" value="C:mitochondrion"/>
    <property type="evidence" value="ECO:0007669"/>
    <property type="project" value="TreeGrafter"/>
</dbReference>
<name>A0AAD5LH11_PYTIN</name>
<dbReference type="NCBIfam" id="TIGR00079">
    <property type="entry name" value="pept_deformyl"/>
    <property type="match status" value="1"/>
</dbReference>
<comment type="caution">
    <text evidence="8">The sequence shown here is derived from an EMBL/GenBank/DDBJ whole genome shotgun (WGS) entry which is preliminary data.</text>
</comment>
<dbReference type="InterPro" id="IPR023635">
    <property type="entry name" value="Peptide_deformylase"/>
</dbReference>
<evidence type="ECO:0000256" key="6">
    <source>
        <dbReference type="ARBA" id="ARBA00037114"/>
    </source>
</evidence>
<dbReference type="GO" id="GO:0046872">
    <property type="term" value="F:metal ion binding"/>
    <property type="evidence" value="ECO:0007669"/>
    <property type="project" value="UniProtKB-KW"/>
</dbReference>
<evidence type="ECO:0000256" key="1">
    <source>
        <dbReference type="ARBA" id="ARBA00010759"/>
    </source>
</evidence>
<dbReference type="GO" id="GO:0006412">
    <property type="term" value="P:translation"/>
    <property type="evidence" value="ECO:0007669"/>
    <property type="project" value="UniProtKB-KW"/>
</dbReference>
<evidence type="ECO:0000256" key="4">
    <source>
        <dbReference type="ARBA" id="ARBA00022801"/>
    </source>
</evidence>
<comment type="similarity">
    <text evidence="1 7">Belongs to the polypeptide deformylase family.</text>
</comment>
<keyword evidence="5 7" id="KW-0648">Protein biosynthesis</keyword>